<dbReference type="AlphaFoldDB" id="H2LUW2"/>
<dbReference type="Ensembl" id="ENSORLT00000009891.2">
    <property type="protein sequence ID" value="ENSORLP00000009890.2"/>
    <property type="gene ID" value="ENSORLG00000007886.2"/>
</dbReference>
<evidence type="ECO:0000313" key="9">
    <source>
        <dbReference type="Ensembl" id="ENSORLP00000009890.2"/>
    </source>
</evidence>
<protein>
    <submittedName>
        <fullName evidence="9">Prominin 1 b</fullName>
    </submittedName>
</protein>
<feature type="signal peptide" evidence="8">
    <location>
        <begin position="1"/>
        <end position="17"/>
    </location>
</feature>
<dbReference type="eggNOG" id="KOG4331">
    <property type="taxonomic scope" value="Eukaryota"/>
</dbReference>
<keyword evidence="5 7" id="KW-0472">Membrane</keyword>
<evidence type="ECO:0000256" key="2">
    <source>
        <dbReference type="ARBA" id="ARBA00006058"/>
    </source>
</evidence>
<feature type="transmembrane region" description="Helical" evidence="7">
    <location>
        <begin position="92"/>
        <end position="121"/>
    </location>
</feature>
<feature type="chain" id="PRO_5017473506" evidence="8">
    <location>
        <begin position="18"/>
        <end position="820"/>
    </location>
</feature>
<keyword evidence="8" id="KW-0732">Signal</keyword>
<evidence type="ECO:0000256" key="3">
    <source>
        <dbReference type="ARBA" id="ARBA00022692"/>
    </source>
</evidence>
<dbReference type="Proteomes" id="UP000001038">
    <property type="component" value="Chromosome 1"/>
</dbReference>
<dbReference type="PANTHER" id="PTHR22730">
    <property type="entry name" value="PROMININ PROM PROTEIN"/>
    <property type="match status" value="1"/>
</dbReference>
<evidence type="ECO:0000256" key="6">
    <source>
        <dbReference type="ARBA" id="ARBA00023180"/>
    </source>
</evidence>
<reference evidence="9" key="3">
    <citation type="submission" date="2025-09" db="UniProtKB">
        <authorList>
            <consortium name="Ensembl"/>
        </authorList>
    </citation>
    <scope>IDENTIFICATION</scope>
    <source>
        <strain evidence="9">Hd-rR</strain>
    </source>
</reference>
<feature type="transmembrane region" description="Helical" evidence="7">
    <location>
        <begin position="778"/>
        <end position="797"/>
    </location>
</feature>
<keyword evidence="6" id="KW-0325">Glycoprotein</keyword>
<keyword evidence="10" id="KW-1185">Reference proteome</keyword>
<dbReference type="InterPro" id="IPR008795">
    <property type="entry name" value="Prominin"/>
</dbReference>
<evidence type="ECO:0000256" key="4">
    <source>
        <dbReference type="ARBA" id="ARBA00022989"/>
    </source>
</evidence>
<dbReference type="Pfam" id="PF05478">
    <property type="entry name" value="Prominin"/>
    <property type="match status" value="1"/>
</dbReference>
<proteinExistence type="inferred from homology"/>
<keyword evidence="3 7" id="KW-0812">Transmembrane</keyword>
<name>H2LUW2_ORYLA</name>
<evidence type="ECO:0000256" key="5">
    <source>
        <dbReference type="ARBA" id="ARBA00023136"/>
    </source>
</evidence>
<reference evidence="9 10" key="1">
    <citation type="journal article" date="2007" name="Nature">
        <title>The medaka draft genome and insights into vertebrate genome evolution.</title>
        <authorList>
            <person name="Kasahara M."/>
            <person name="Naruse K."/>
            <person name="Sasaki S."/>
            <person name="Nakatani Y."/>
            <person name="Qu W."/>
            <person name="Ahsan B."/>
            <person name="Yamada T."/>
            <person name="Nagayasu Y."/>
            <person name="Doi K."/>
            <person name="Kasai Y."/>
            <person name="Jindo T."/>
            <person name="Kobayashi D."/>
            <person name="Shimada A."/>
            <person name="Toyoda A."/>
            <person name="Kuroki Y."/>
            <person name="Fujiyama A."/>
            <person name="Sasaki T."/>
            <person name="Shimizu A."/>
            <person name="Asakawa S."/>
            <person name="Shimizu N."/>
            <person name="Hashimoto S."/>
            <person name="Yang J."/>
            <person name="Lee Y."/>
            <person name="Matsushima K."/>
            <person name="Sugano S."/>
            <person name="Sakaizumi M."/>
            <person name="Narita T."/>
            <person name="Ohishi K."/>
            <person name="Haga S."/>
            <person name="Ohta F."/>
            <person name="Nomoto H."/>
            <person name="Nogata K."/>
            <person name="Morishita T."/>
            <person name="Endo T."/>
            <person name="Shin-I T."/>
            <person name="Takeda H."/>
            <person name="Morishita S."/>
            <person name="Kohara Y."/>
        </authorList>
    </citation>
    <scope>NUCLEOTIDE SEQUENCE [LARGE SCALE GENOMIC DNA]</scope>
    <source>
        <strain evidence="9 10">Hd-rR</strain>
    </source>
</reference>
<evidence type="ECO:0000313" key="10">
    <source>
        <dbReference type="Proteomes" id="UP000001038"/>
    </source>
</evidence>
<dbReference type="PANTHER" id="PTHR22730:SF8">
    <property type="entry name" value="PROMININ-1 ISOFORM X1"/>
    <property type="match status" value="1"/>
</dbReference>
<evidence type="ECO:0000256" key="7">
    <source>
        <dbReference type="SAM" id="Phobius"/>
    </source>
</evidence>
<accession>H2LUW2</accession>
<evidence type="ECO:0000256" key="8">
    <source>
        <dbReference type="SAM" id="SignalP"/>
    </source>
</evidence>
<comment type="similarity">
    <text evidence="2">Belongs to the prominin family.</text>
</comment>
<feature type="transmembrane region" description="Helical" evidence="7">
    <location>
        <begin position="466"/>
        <end position="491"/>
    </location>
</feature>
<feature type="transmembrane region" description="Helical" evidence="7">
    <location>
        <begin position="416"/>
        <end position="445"/>
    </location>
</feature>
<feature type="transmembrane region" description="Helical" evidence="7">
    <location>
        <begin position="142"/>
        <end position="164"/>
    </location>
</feature>
<dbReference type="HOGENOM" id="CLU_064177_1_0_1"/>
<gene>
    <name evidence="9" type="primary">prom1b</name>
</gene>
<comment type="subcellular location">
    <subcellularLocation>
        <location evidence="1">Cell projection</location>
        <location evidence="1">Microvillus membrane</location>
        <topology evidence="1">Multi-pass membrane protein</topology>
    </subcellularLocation>
</comment>
<dbReference type="GeneTree" id="ENSGT00530000063586"/>
<dbReference type="GO" id="GO:0031528">
    <property type="term" value="C:microvillus membrane"/>
    <property type="evidence" value="ECO:0007669"/>
    <property type="project" value="UniProtKB-SubCell"/>
</dbReference>
<reference evidence="9" key="2">
    <citation type="submission" date="2025-08" db="UniProtKB">
        <authorList>
            <consortium name="Ensembl"/>
        </authorList>
    </citation>
    <scope>IDENTIFICATION</scope>
    <source>
        <strain evidence="9">Hd-rR</strain>
    </source>
</reference>
<keyword evidence="4 7" id="KW-1133">Transmembrane helix</keyword>
<dbReference type="Bgee" id="ENSORLG00000007886">
    <property type="expression patterns" value="Expressed in liver and 6 other cell types or tissues"/>
</dbReference>
<organism evidence="9 10">
    <name type="scientific">Oryzias latipes</name>
    <name type="common">Japanese rice fish</name>
    <name type="synonym">Japanese killifish</name>
    <dbReference type="NCBI Taxonomy" id="8090"/>
    <lineage>
        <taxon>Eukaryota</taxon>
        <taxon>Metazoa</taxon>
        <taxon>Chordata</taxon>
        <taxon>Craniata</taxon>
        <taxon>Vertebrata</taxon>
        <taxon>Euteleostomi</taxon>
        <taxon>Actinopterygii</taxon>
        <taxon>Neopterygii</taxon>
        <taxon>Teleostei</taxon>
        <taxon>Neoteleostei</taxon>
        <taxon>Acanthomorphata</taxon>
        <taxon>Ovalentaria</taxon>
        <taxon>Atherinomorphae</taxon>
        <taxon>Beloniformes</taxon>
        <taxon>Adrianichthyidae</taxon>
        <taxon>Oryziinae</taxon>
        <taxon>Oryzias</taxon>
    </lineage>
</organism>
<sequence>MLWIRWLVLLLCWGVLSDSPRRRSPPPVEQLDFGFVPSAIYDTHAYYEPGSISILFHMVHAFLYVVQPNPFPKGEIMPENVVLLLQWIHYEAGFLLCTSIGIVFVVLTPIIATCFCMCRCCDNCGGEMHQRQRKNADCHRGFFTASLIATTIFIILGVFVAYAANHNISSQIRNTRRLINTNMRDLKTFANNTPAQIEYLTAQYTTAKNKVMSDLDNIGPLLGGRIHIHLEKEVVPALDGALRLAGAMRETKEALENVSSSLEILQEGIGKLQASLSEERASLSNTLSDPACTNGAVSPTCNTIRSTLPQLGINADYSKLPNVGHALANINTVLRIDLSNIVQRGYASFNDTPKLVKEQTRNIVTVKGMLDKIGAEINGFSKMFPVEASLANFTNFLNERHRSIEAFYPQIDQMDFYRWIACVAVLCTIVLILAFNILGLLCGSCGYDKQATPTTRGCLSNTGGNLLMAGVGFSFIFSWALMAIVTTLFAVSGNTEKLICEPLANRQLFKIIDTPFLVHPEKKNFLPGMLFQNPNIDLTLGSVYRECYENNGLYHALQLETMFNINSFLNRTVYNKDLAKLFESVKVDLKDITLLEQAGRDNLMNFANSGIGQIDYAAFLSEVNKGVTLVDLLSFCADLEDQADQLPRGALENALKGHASSIRTIHREQVVLLEQAMSTLSQSIKLLQKTSDDLPVKVTNILSAIDAAEFLIVHNASFVVKQETKNFMQSLEGYFKQYTGWVKSSLTSEVAQCKPISNMVDSMEIVGCSFIVDSVNTFWFGLGGCCILLIPSIIFSIKLAKYYRRMDTEDVFEDGQENWN</sequence>
<evidence type="ECO:0000256" key="1">
    <source>
        <dbReference type="ARBA" id="ARBA00004475"/>
    </source>
</evidence>